<protein>
    <submittedName>
        <fullName evidence="1">Uncharacterized protein</fullName>
    </submittedName>
</protein>
<sequence>MTSSFSGRVFVVTGSASGMGLATAKPLLERGASLGLCDLNGASLEKLFNSLPEEQKSRVIIQIMTSRTAVLLDGVANIAGTGGHKLGLESIWETEDKEFEYIVDALKPDVLEEPGSVVHISSMFSMRGYPQGAVFSASKHAAVRMVKSAAMEVGERNIRVNVVMPDAIDTPMTHAMRGAGAPNPVPNYPIPRLGTPQENANVVAFLLSEESSFVTGATWAVDGGAIA</sequence>
<reference evidence="1" key="1">
    <citation type="submission" date="2022-10" db="EMBL/GenBank/DDBJ databases">
        <title>Culturing micro-colonial fungi from biological soil crusts in the Mojave desert and describing Neophaeococcomyces mojavensis, and introducing the new genera and species Taxawa tesnikishii.</title>
        <authorList>
            <person name="Kurbessoian T."/>
            <person name="Stajich J.E."/>
        </authorList>
    </citation>
    <scope>NUCLEOTIDE SEQUENCE</scope>
    <source>
        <strain evidence="1">JES_115</strain>
    </source>
</reference>
<name>A0ACC2ZN50_9PEZI</name>
<organism evidence="1 2">
    <name type="scientific">Coniosporium tulheliwenetii</name>
    <dbReference type="NCBI Taxonomy" id="3383036"/>
    <lineage>
        <taxon>Eukaryota</taxon>
        <taxon>Fungi</taxon>
        <taxon>Dikarya</taxon>
        <taxon>Ascomycota</taxon>
        <taxon>Pezizomycotina</taxon>
        <taxon>Dothideomycetes</taxon>
        <taxon>Dothideomycetes incertae sedis</taxon>
        <taxon>Coniosporium</taxon>
    </lineage>
</organism>
<dbReference type="EMBL" id="JAPDRP010000002">
    <property type="protein sequence ID" value="KAJ9648976.1"/>
    <property type="molecule type" value="Genomic_DNA"/>
</dbReference>
<keyword evidence="2" id="KW-1185">Reference proteome</keyword>
<evidence type="ECO:0000313" key="1">
    <source>
        <dbReference type="EMBL" id="KAJ9648976.1"/>
    </source>
</evidence>
<dbReference type="Proteomes" id="UP001172680">
    <property type="component" value="Unassembled WGS sequence"/>
</dbReference>
<accession>A0ACC2ZN50</accession>
<proteinExistence type="predicted"/>
<evidence type="ECO:0000313" key="2">
    <source>
        <dbReference type="Proteomes" id="UP001172680"/>
    </source>
</evidence>
<gene>
    <name evidence="1" type="ORF">H2199_000889</name>
</gene>
<comment type="caution">
    <text evidence="1">The sequence shown here is derived from an EMBL/GenBank/DDBJ whole genome shotgun (WGS) entry which is preliminary data.</text>
</comment>